<reference evidence="3" key="2">
    <citation type="submission" date="2025-08" db="UniProtKB">
        <authorList>
            <consortium name="RefSeq"/>
        </authorList>
    </citation>
    <scope>IDENTIFICATION</scope>
    <source>
        <strain evidence="3">MV-25-SWS-2005</strain>
        <tissue evidence="3">Whole body</tissue>
    </source>
</reference>
<feature type="chain" id="PRO_5026160517" evidence="1">
    <location>
        <begin position="17"/>
        <end position="278"/>
    </location>
</feature>
<dbReference type="InParanoid" id="A0A6I8V416"/>
<dbReference type="KEGG" id="dpo:6897485"/>
<protein>
    <submittedName>
        <fullName evidence="3">Uncharacterized protein</fullName>
    </submittedName>
</protein>
<dbReference type="PANTHER" id="PTHR21253">
    <property type="entry name" value="F-BOX ONLY PROTEIN 11-RELATED"/>
    <property type="match status" value="1"/>
</dbReference>
<dbReference type="InterPro" id="IPR006631">
    <property type="entry name" value="DM4_12"/>
</dbReference>
<keyword evidence="2" id="KW-1185">Reference proteome</keyword>
<dbReference type="Pfam" id="PF07841">
    <property type="entry name" value="DM4_12"/>
    <property type="match status" value="1"/>
</dbReference>
<evidence type="ECO:0000256" key="1">
    <source>
        <dbReference type="SAM" id="SignalP"/>
    </source>
</evidence>
<sequence length="278" mass="32896">MRCVTLVLLYLHTVWAALRNQTELSDKSVALQDVLLSRRVRGLVFPDKASLLLTAALTKIIVGGRPSGLQYSLEFDMYIPLPDTVEGWQPKILKRLRPKPSTQRRWDWYDNQGWAKYTDIPHTPIHRTVPYSSSHLDANSFYQTPWHLSTTTPWKMHRQAQYDEEAYESWSHVPNWKLHRGYRERRAIFDQLEDMGRVFQLDIRSCIKRAMCELRSRLNGGFLMEDLMRIILTVPDEVTDGKYRHRMDIRDCAHFYALSCPYRVLDFLTQNMNKYRTQ</sequence>
<proteinExistence type="predicted"/>
<feature type="signal peptide" evidence="1">
    <location>
        <begin position="1"/>
        <end position="16"/>
    </location>
</feature>
<dbReference type="SMART" id="SM00718">
    <property type="entry name" value="DM4_12"/>
    <property type="match status" value="1"/>
</dbReference>
<accession>A0A6I8V416</accession>
<dbReference type="AlphaFoldDB" id="A0A6I8V416"/>
<organism evidence="2 3">
    <name type="scientific">Drosophila pseudoobscura pseudoobscura</name>
    <name type="common">Fruit fly</name>
    <dbReference type="NCBI Taxonomy" id="46245"/>
    <lineage>
        <taxon>Eukaryota</taxon>
        <taxon>Metazoa</taxon>
        <taxon>Ecdysozoa</taxon>
        <taxon>Arthropoda</taxon>
        <taxon>Hexapoda</taxon>
        <taxon>Insecta</taxon>
        <taxon>Pterygota</taxon>
        <taxon>Neoptera</taxon>
        <taxon>Endopterygota</taxon>
        <taxon>Diptera</taxon>
        <taxon>Brachycera</taxon>
        <taxon>Muscomorpha</taxon>
        <taxon>Ephydroidea</taxon>
        <taxon>Drosophilidae</taxon>
        <taxon>Drosophila</taxon>
        <taxon>Sophophora</taxon>
    </lineage>
</organism>
<gene>
    <name evidence="3" type="primary">LOC6897485</name>
</gene>
<dbReference type="FunCoup" id="A0A6I8V416">
    <property type="interactions" value="3"/>
</dbReference>
<dbReference type="Proteomes" id="UP000001819">
    <property type="component" value="Chromosome 2"/>
</dbReference>
<evidence type="ECO:0000313" key="3">
    <source>
        <dbReference type="RefSeq" id="XP_002137634.3"/>
    </source>
</evidence>
<evidence type="ECO:0000313" key="2">
    <source>
        <dbReference type="Proteomes" id="UP000001819"/>
    </source>
</evidence>
<reference evidence="2" key="1">
    <citation type="submission" date="2024-06" db="UniProtKB">
        <authorList>
            <consortium name="RefSeq"/>
        </authorList>
    </citation>
    <scope>NUCLEOTIDE SEQUENCE [LARGE SCALE GENOMIC DNA]</scope>
    <source>
        <strain evidence="2">MV2-25</strain>
    </source>
</reference>
<dbReference type="PANTHER" id="PTHR21253:SF0">
    <property type="entry name" value="F-BOX ONLY PROTEIN 11-RELATED"/>
    <property type="match status" value="1"/>
</dbReference>
<name>A0A6I8V416_DROPS</name>
<keyword evidence="1" id="KW-0732">Signal</keyword>
<dbReference type="RefSeq" id="XP_002137634.3">
    <property type="nucleotide sequence ID" value="XM_002137598.4"/>
</dbReference>